<dbReference type="EMBL" id="JBFBMH010000001">
    <property type="protein sequence ID" value="MEW1973636.1"/>
    <property type="molecule type" value="Genomic_DNA"/>
</dbReference>
<dbReference type="InterPro" id="IPR029064">
    <property type="entry name" value="Ribosomal_eL30-like_sf"/>
</dbReference>
<keyword evidence="2" id="KW-0808">Transferase</keyword>
<dbReference type="SUPFAM" id="SSF55315">
    <property type="entry name" value="L30e-like"/>
    <property type="match status" value="1"/>
</dbReference>
<evidence type="ECO:0000313" key="5">
    <source>
        <dbReference type="Proteomes" id="UP001553715"/>
    </source>
</evidence>
<dbReference type="InterPro" id="IPR001537">
    <property type="entry name" value="SpoU_MeTrfase"/>
</dbReference>
<dbReference type="Proteomes" id="UP001553715">
    <property type="component" value="Unassembled WGS sequence"/>
</dbReference>
<gene>
    <name evidence="4" type="ORF">AB0301_00935</name>
</gene>
<dbReference type="InterPro" id="IPR029026">
    <property type="entry name" value="tRNA_m1G_MTases_N"/>
</dbReference>
<dbReference type="GO" id="GO:0008168">
    <property type="term" value="F:methyltransferase activity"/>
    <property type="evidence" value="ECO:0007669"/>
    <property type="project" value="UniProtKB-KW"/>
</dbReference>
<feature type="domain" description="tRNA/rRNA methyltransferase SpoU type" evidence="3">
    <location>
        <begin position="119"/>
        <end position="262"/>
    </location>
</feature>
<evidence type="ECO:0000256" key="1">
    <source>
        <dbReference type="ARBA" id="ARBA00022603"/>
    </source>
</evidence>
<reference evidence="4 5" key="1">
    <citation type="submission" date="2024-06" db="EMBL/GenBank/DDBJ databases">
        <title>The Natural Products Discovery Center: Release of the First 8490 Sequenced Strains for Exploring Actinobacteria Biosynthetic Diversity.</title>
        <authorList>
            <person name="Kalkreuter E."/>
            <person name="Kautsar S.A."/>
            <person name="Yang D."/>
            <person name="Bader C.D."/>
            <person name="Teijaro C.N."/>
            <person name="Fluegel L."/>
            <person name="Davis C.M."/>
            <person name="Simpson J.R."/>
            <person name="Lauterbach L."/>
            <person name="Steele A.D."/>
            <person name="Gui C."/>
            <person name="Meng S."/>
            <person name="Li G."/>
            <person name="Viehrig K."/>
            <person name="Ye F."/>
            <person name="Su P."/>
            <person name="Kiefer A.F."/>
            <person name="Nichols A."/>
            <person name="Cepeda A.J."/>
            <person name="Yan W."/>
            <person name="Fan B."/>
            <person name="Jiang Y."/>
            <person name="Adhikari A."/>
            <person name="Zheng C.-J."/>
            <person name="Schuster L."/>
            <person name="Cowan T.M."/>
            <person name="Smanski M.J."/>
            <person name="Chevrette M.G."/>
            <person name="De Carvalho L.P.S."/>
            <person name="Shen B."/>
        </authorList>
    </citation>
    <scope>NUCLEOTIDE SEQUENCE [LARGE SCALE GENOMIC DNA]</scope>
    <source>
        <strain evidence="4 5">NPDC077434</strain>
    </source>
</reference>
<dbReference type="Gene3D" id="3.30.1330.30">
    <property type="match status" value="1"/>
</dbReference>
<proteinExistence type="predicted"/>
<evidence type="ECO:0000256" key="2">
    <source>
        <dbReference type="ARBA" id="ARBA00022679"/>
    </source>
</evidence>
<sequence>MPLEYIADGADPRLADYRNLTDTALRRVSEPRDGLYIAESVKVIRRAVDAGHTPRSVLTQRRWIGQVEEALGDRDTAIYVVPDEVAEQVTGYAVHRGALASMHRPALPTVAEVLEGARLILVLEDLIEHTNVGAAFRAAAGLGADAVLVSPRCADPLYRRSVKVSMGTVFQVPWARIGDWTSAVADLHEAGFEVAALALSDDAVPLREYAANRPDRVALVMGTEGDGLSRDALDAADAVVTIPMRAGVDSLNVASAAAVALWALAD</sequence>
<dbReference type="InterPro" id="IPR029028">
    <property type="entry name" value="Alpha/beta_knot_MTases"/>
</dbReference>
<protein>
    <submittedName>
        <fullName evidence="4">RNA methyltransferase</fullName>
    </submittedName>
</protein>
<keyword evidence="5" id="KW-1185">Reference proteome</keyword>
<dbReference type="CDD" id="cd18095">
    <property type="entry name" value="SpoU-like_rRNA-MTase"/>
    <property type="match status" value="1"/>
</dbReference>
<organism evidence="4 5">
    <name type="scientific">Microbacterium profundi</name>
    <dbReference type="NCBI Taxonomy" id="450380"/>
    <lineage>
        <taxon>Bacteria</taxon>
        <taxon>Bacillati</taxon>
        <taxon>Actinomycetota</taxon>
        <taxon>Actinomycetes</taxon>
        <taxon>Micrococcales</taxon>
        <taxon>Microbacteriaceae</taxon>
        <taxon>Microbacterium</taxon>
    </lineage>
</organism>
<dbReference type="Gene3D" id="3.40.1280.10">
    <property type="match status" value="1"/>
</dbReference>
<dbReference type="PANTHER" id="PTHR43191:SF12">
    <property type="entry name" value="RRNA METHYLASE"/>
    <property type="match status" value="1"/>
</dbReference>
<comment type="caution">
    <text evidence="4">The sequence shown here is derived from an EMBL/GenBank/DDBJ whole genome shotgun (WGS) entry which is preliminary data.</text>
</comment>
<evidence type="ECO:0000259" key="3">
    <source>
        <dbReference type="Pfam" id="PF00588"/>
    </source>
</evidence>
<dbReference type="GO" id="GO:0032259">
    <property type="term" value="P:methylation"/>
    <property type="evidence" value="ECO:0007669"/>
    <property type="project" value="UniProtKB-KW"/>
</dbReference>
<dbReference type="PANTHER" id="PTHR43191">
    <property type="entry name" value="RRNA METHYLTRANSFERASE 3"/>
    <property type="match status" value="1"/>
</dbReference>
<dbReference type="InterPro" id="IPR051259">
    <property type="entry name" value="rRNA_Methyltransferase"/>
</dbReference>
<evidence type="ECO:0000313" key="4">
    <source>
        <dbReference type="EMBL" id="MEW1973636.1"/>
    </source>
</evidence>
<dbReference type="SUPFAM" id="SSF75217">
    <property type="entry name" value="alpha/beta knot"/>
    <property type="match status" value="1"/>
</dbReference>
<dbReference type="Pfam" id="PF00588">
    <property type="entry name" value="SpoU_methylase"/>
    <property type="match status" value="1"/>
</dbReference>
<name>A0ABV3LCJ8_9MICO</name>
<keyword evidence="1 4" id="KW-0489">Methyltransferase</keyword>
<accession>A0ABV3LCJ8</accession>
<dbReference type="RefSeq" id="WP_366232053.1">
    <property type="nucleotide sequence ID" value="NZ_JBFBMH010000001.1"/>
</dbReference>